<sequence>MEKIASPGKLLLTSEYVVLDGALALAVPSQWGQSMEVAETEGAPSAIFWEARHQGERWLSAEIDFSKWEVKSANMLKAAEFICHTLKTLQGIKPSFQSGKAYHFKTNLEFLANYGLGSSSTLMANLAKWSGADAFLLNEKALGGSGYDIAVAMEQHALLYQIGQEKRKIKHVDFTPDFKDELIFVHLNQKQDSREGIKLYKSKNKNSRFIERFSELTNAVLEAPSLSDFSELMQSHEALLSEFLGLETVKEKYFRDCPVFMKSLGAWGGDFILSAKFSGYKDYFSEKGFEHLFEYKDIIL</sequence>
<evidence type="ECO:0000313" key="1">
    <source>
        <dbReference type="EMBL" id="SDE56911.1"/>
    </source>
</evidence>
<accession>A0A1G7DZT4</accession>
<dbReference type="InterPro" id="IPR047765">
    <property type="entry name" value="GHMP_GYDIA-like"/>
</dbReference>
<keyword evidence="1" id="KW-0418">Kinase</keyword>
<dbReference type="OrthoDB" id="5288719at2"/>
<reference evidence="1 2" key="1">
    <citation type="submission" date="2016-10" db="EMBL/GenBank/DDBJ databases">
        <authorList>
            <person name="de Groot N.N."/>
        </authorList>
    </citation>
    <scope>NUCLEOTIDE SEQUENCE [LARGE SCALE GENOMIC DNA]</scope>
    <source>
        <strain evidence="1 2">DSM 24015</strain>
    </source>
</reference>
<evidence type="ECO:0000313" key="2">
    <source>
        <dbReference type="Proteomes" id="UP000198517"/>
    </source>
</evidence>
<name>A0A1G7DZT4_9FLAO</name>
<dbReference type="GO" id="GO:0016301">
    <property type="term" value="F:kinase activity"/>
    <property type="evidence" value="ECO:0007669"/>
    <property type="project" value="UniProtKB-KW"/>
</dbReference>
<keyword evidence="2" id="KW-1185">Reference proteome</keyword>
<dbReference type="Proteomes" id="UP000198517">
    <property type="component" value="Unassembled WGS sequence"/>
</dbReference>
<dbReference type="SUPFAM" id="SSF54211">
    <property type="entry name" value="Ribosomal protein S5 domain 2-like"/>
    <property type="match status" value="1"/>
</dbReference>
<dbReference type="RefSeq" id="WP_092737165.1">
    <property type="nucleotide sequence ID" value="NZ_FNAS01000013.1"/>
</dbReference>
<proteinExistence type="predicted"/>
<dbReference type="Gene3D" id="3.30.230.10">
    <property type="match status" value="1"/>
</dbReference>
<dbReference type="InterPro" id="IPR014721">
    <property type="entry name" value="Ribsml_uS5_D2-typ_fold_subgr"/>
</dbReference>
<organism evidence="1 2">
    <name type="scientific">Riemerella columbipharyngis</name>
    <dbReference type="NCBI Taxonomy" id="1071918"/>
    <lineage>
        <taxon>Bacteria</taxon>
        <taxon>Pseudomonadati</taxon>
        <taxon>Bacteroidota</taxon>
        <taxon>Flavobacteriia</taxon>
        <taxon>Flavobacteriales</taxon>
        <taxon>Weeksellaceae</taxon>
        <taxon>Riemerella</taxon>
    </lineage>
</organism>
<dbReference type="STRING" id="1071918.SAMN05421544_11349"/>
<gene>
    <name evidence="1" type="ORF">SAMN05421544_11349</name>
</gene>
<dbReference type="NCBIfam" id="NF040656">
    <property type="entry name" value="GHMP_GYDIA"/>
    <property type="match status" value="1"/>
</dbReference>
<protein>
    <submittedName>
        <fullName evidence="1">Mevalonate kinase</fullName>
    </submittedName>
</protein>
<dbReference type="InterPro" id="IPR020568">
    <property type="entry name" value="Ribosomal_Su5_D2-typ_SF"/>
</dbReference>
<keyword evidence="1" id="KW-0808">Transferase</keyword>
<dbReference type="EMBL" id="FNAS01000013">
    <property type="protein sequence ID" value="SDE56911.1"/>
    <property type="molecule type" value="Genomic_DNA"/>
</dbReference>
<dbReference type="AlphaFoldDB" id="A0A1G7DZT4"/>